<gene>
    <name evidence="2" type="ORF">BGZ70_000993</name>
</gene>
<evidence type="ECO:0000256" key="1">
    <source>
        <dbReference type="SAM" id="Phobius"/>
    </source>
</evidence>
<reference evidence="2" key="1">
    <citation type="journal article" date="2020" name="Fungal Divers.">
        <title>Resolving the Mortierellaceae phylogeny through synthesis of multi-gene phylogenetics and phylogenomics.</title>
        <authorList>
            <person name="Vandepol N."/>
            <person name="Liber J."/>
            <person name="Desiro A."/>
            <person name="Na H."/>
            <person name="Kennedy M."/>
            <person name="Barry K."/>
            <person name="Grigoriev I.V."/>
            <person name="Miller A.N."/>
            <person name="O'Donnell K."/>
            <person name="Stajich J.E."/>
            <person name="Bonito G."/>
        </authorList>
    </citation>
    <scope>NUCLEOTIDE SEQUENCE</scope>
    <source>
        <strain evidence="2">CK1249</strain>
    </source>
</reference>
<dbReference type="Proteomes" id="UP000738359">
    <property type="component" value="Unassembled WGS sequence"/>
</dbReference>
<sequence>MNFVYLPMAAVPRMIKSPSHPVETSTLPIDDLLLSGLRLHTRHTPDTPDTADATAKSREPIFGHSGAVICGTILAAFVGLAILSCLLVRRRTLCYKRRGML</sequence>
<dbReference type="EMBL" id="JAAAHY010001204">
    <property type="protein sequence ID" value="KAF9951437.1"/>
    <property type="molecule type" value="Genomic_DNA"/>
</dbReference>
<keyword evidence="3" id="KW-1185">Reference proteome</keyword>
<keyword evidence="1" id="KW-0472">Membrane</keyword>
<proteinExistence type="predicted"/>
<keyword evidence="1" id="KW-0812">Transmembrane</keyword>
<evidence type="ECO:0000313" key="2">
    <source>
        <dbReference type="EMBL" id="KAF9951437.1"/>
    </source>
</evidence>
<dbReference type="AlphaFoldDB" id="A0A9P6IWS0"/>
<name>A0A9P6IWS0_MORAP</name>
<evidence type="ECO:0000313" key="3">
    <source>
        <dbReference type="Proteomes" id="UP000738359"/>
    </source>
</evidence>
<protein>
    <submittedName>
        <fullName evidence="2">Uncharacterized protein</fullName>
    </submittedName>
</protein>
<organism evidence="2 3">
    <name type="scientific">Mortierella alpina</name>
    <name type="common">Oleaginous fungus</name>
    <name type="synonym">Mortierella renispora</name>
    <dbReference type="NCBI Taxonomy" id="64518"/>
    <lineage>
        <taxon>Eukaryota</taxon>
        <taxon>Fungi</taxon>
        <taxon>Fungi incertae sedis</taxon>
        <taxon>Mucoromycota</taxon>
        <taxon>Mortierellomycotina</taxon>
        <taxon>Mortierellomycetes</taxon>
        <taxon>Mortierellales</taxon>
        <taxon>Mortierellaceae</taxon>
        <taxon>Mortierella</taxon>
    </lineage>
</organism>
<feature type="transmembrane region" description="Helical" evidence="1">
    <location>
        <begin position="66"/>
        <end position="88"/>
    </location>
</feature>
<comment type="caution">
    <text evidence="2">The sequence shown here is derived from an EMBL/GenBank/DDBJ whole genome shotgun (WGS) entry which is preliminary data.</text>
</comment>
<feature type="non-terminal residue" evidence="2">
    <location>
        <position position="101"/>
    </location>
</feature>
<keyword evidence="1" id="KW-1133">Transmembrane helix</keyword>
<accession>A0A9P6IWS0</accession>